<dbReference type="InterPro" id="IPR046528">
    <property type="entry name" value="DUF6593"/>
</dbReference>
<name>A0A2G8RQ84_9APHY</name>
<evidence type="ECO:0000313" key="2">
    <source>
        <dbReference type="EMBL" id="PIL23498.1"/>
    </source>
</evidence>
<organism evidence="2 3">
    <name type="scientific">Ganoderma sinense ZZ0214-1</name>
    <dbReference type="NCBI Taxonomy" id="1077348"/>
    <lineage>
        <taxon>Eukaryota</taxon>
        <taxon>Fungi</taxon>
        <taxon>Dikarya</taxon>
        <taxon>Basidiomycota</taxon>
        <taxon>Agaricomycotina</taxon>
        <taxon>Agaricomycetes</taxon>
        <taxon>Polyporales</taxon>
        <taxon>Polyporaceae</taxon>
        <taxon>Ganoderma</taxon>
    </lineage>
</organism>
<dbReference type="AlphaFoldDB" id="A0A2G8RQ84"/>
<dbReference type="OrthoDB" id="3360976at2759"/>
<gene>
    <name evidence="2" type="ORF">GSI_14810</name>
</gene>
<dbReference type="Proteomes" id="UP000230002">
    <property type="component" value="Unassembled WGS sequence"/>
</dbReference>
<evidence type="ECO:0000259" key="1">
    <source>
        <dbReference type="Pfam" id="PF20236"/>
    </source>
</evidence>
<protein>
    <recommendedName>
        <fullName evidence="1">DUF6593 domain-containing protein</fullName>
    </recommendedName>
</protein>
<reference evidence="2 3" key="1">
    <citation type="journal article" date="2015" name="Sci. Rep.">
        <title>Chromosome-level genome map provides insights into diverse defense mechanisms in the medicinal fungus Ganoderma sinense.</title>
        <authorList>
            <person name="Zhu Y."/>
            <person name="Xu J."/>
            <person name="Sun C."/>
            <person name="Zhou S."/>
            <person name="Xu H."/>
            <person name="Nelson D.R."/>
            <person name="Qian J."/>
            <person name="Song J."/>
            <person name="Luo H."/>
            <person name="Xiang L."/>
            <person name="Li Y."/>
            <person name="Xu Z."/>
            <person name="Ji A."/>
            <person name="Wang L."/>
            <person name="Lu S."/>
            <person name="Hayward A."/>
            <person name="Sun W."/>
            <person name="Li X."/>
            <person name="Schwartz D.C."/>
            <person name="Wang Y."/>
            <person name="Chen S."/>
        </authorList>
    </citation>
    <scope>NUCLEOTIDE SEQUENCE [LARGE SCALE GENOMIC DNA]</scope>
    <source>
        <strain evidence="2 3">ZZ0214-1</strain>
    </source>
</reference>
<sequence length="167" mass="18695">MLQLTFTDRPLNSIVVNAANGQIMYDVKTPQLRGGSTTTVRDARGNVVAKYESSAFVHELTIRGERRDLNGWLEREHTLSLSRRMHAPNGRKYEWRWHKFAWMVTDSETGQLVAMSRSASKLHGTKFTVEILEEGLPILDAIVTSFALLEARAKAAQAVALAREASV</sequence>
<dbReference type="EMBL" id="AYKW01000068">
    <property type="protein sequence ID" value="PIL23498.1"/>
    <property type="molecule type" value="Genomic_DNA"/>
</dbReference>
<evidence type="ECO:0000313" key="3">
    <source>
        <dbReference type="Proteomes" id="UP000230002"/>
    </source>
</evidence>
<keyword evidence="3" id="KW-1185">Reference proteome</keyword>
<proteinExistence type="predicted"/>
<comment type="caution">
    <text evidence="2">The sequence shown here is derived from an EMBL/GenBank/DDBJ whole genome shotgun (WGS) entry which is preliminary data.</text>
</comment>
<accession>A0A2G8RQ84</accession>
<feature type="domain" description="DUF6593" evidence="1">
    <location>
        <begin position="8"/>
        <end position="153"/>
    </location>
</feature>
<dbReference type="Pfam" id="PF20236">
    <property type="entry name" value="DUF6593"/>
    <property type="match status" value="1"/>
</dbReference>